<gene>
    <name evidence="1" type="ORF">CLW00_105229</name>
</gene>
<accession>A0A2T0WN24</accession>
<reference evidence="1 2" key="1">
    <citation type="submission" date="2018-03" db="EMBL/GenBank/DDBJ databases">
        <title>Genomic Encyclopedia of Archaeal and Bacterial Type Strains, Phase II (KMG-II): from individual species to whole genera.</title>
        <authorList>
            <person name="Goeker M."/>
        </authorList>
    </citation>
    <scope>NUCLEOTIDE SEQUENCE [LARGE SCALE GENOMIC DNA]</scope>
    <source>
        <strain evidence="1 2">DSM 27929</strain>
    </source>
</reference>
<evidence type="ECO:0000313" key="1">
    <source>
        <dbReference type="EMBL" id="PRY88108.1"/>
    </source>
</evidence>
<name>A0A2T0WN24_9BACT</name>
<dbReference type="AlphaFoldDB" id="A0A2T0WN24"/>
<organism evidence="1 2">
    <name type="scientific">Mongoliibacter ruber</name>
    <dbReference type="NCBI Taxonomy" id="1750599"/>
    <lineage>
        <taxon>Bacteria</taxon>
        <taxon>Pseudomonadati</taxon>
        <taxon>Bacteroidota</taxon>
        <taxon>Cytophagia</taxon>
        <taxon>Cytophagales</taxon>
        <taxon>Cyclobacteriaceae</taxon>
        <taxon>Mongoliibacter</taxon>
    </lineage>
</organism>
<evidence type="ECO:0008006" key="3">
    <source>
        <dbReference type="Google" id="ProtNLM"/>
    </source>
</evidence>
<dbReference type="PROSITE" id="PS51257">
    <property type="entry name" value="PROKAR_LIPOPROTEIN"/>
    <property type="match status" value="1"/>
</dbReference>
<dbReference type="Proteomes" id="UP000238157">
    <property type="component" value="Unassembled WGS sequence"/>
</dbReference>
<proteinExistence type="predicted"/>
<protein>
    <recommendedName>
        <fullName evidence="3">Outer membrane lipoprotein-sorting protein</fullName>
    </recommendedName>
</protein>
<keyword evidence="2" id="KW-1185">Reference proteome</keyword>
<sequence length="244" mass="28334">MRKLNFLFISVLALLFSCSKEDKKAVELIQKSIEAHGGQKTWDSAEELSFQKQTSLFLENGDEESESTQQISFRLKPYFEAKISYEKDGLVHRIYFDGANTKYHMGENEIKNEGFLQSKKKEIDAAFYVINKPFDLLTGAKLVTYQGLQTLPDGSEVETIQVIDGDPNDPKTDIWWYYFDLETFLIVAYKTKTSDHFSLVYNLSWDQRSAMVFPATRESYRVDSLGNHLYLRAKYHYSDFQISK</sequence>
<dbReference type="EMBL" id="PVTR01000005">
    <property type="protein sequence ID" value="PRY88108.1"/>
    <property type="molecule type" value="Genomic_DNA"/>
</dbReference>
<comment type="caution">
    <text evidence="1">The sequence shown here is derived from an EMBL/GenBank/DDBJ whole genome shotgun (WGS) entry which is preliminary data.</text>
</comment>
<evidence type="ECO:0000313" key="2">
    <source>
        <dbReference type="Proteomes" id="UP000238157"/>
    </source>
</evidence>
<dbReference type="RefSeq" id="WP_106133595.1">
    <property type="nucleotide sequence ID" value="NZ_PVTR01000005.1"/>
</dbReference>
<dbReference type="OrthoDB" id="1420384at2"/>